<organism evidence="2 3">
    <name type="scientific">Toxocara canis</name>
    <name type="common">Canine roundworm</name>
    <dbReference type="NCBI Taxonomy" id="6265"/>
    <lineage>
        <taxon>Eukaryota</taxon>
        <taxon>Metazoa</taxon>
        <taxon>Ecdysozoa</taxon>
        <taxon>Nematoda</taxon>
        <taxon>Chromadorea</taxon>
        <taxon>Rhabditida</taxon>
        <taxon>Spirurina</taxon>
        <taxon>Ascaridomorpha</taxon>
        <taxon>Ascaridoidea</taxon>
        <taxon>Toxocaridae</taxon>
        <taxon>Toxocara</taxon>
    </lineage>
</organism>
<dbReference type="AlphaFoldDB" id="A0A183UZQ6"/>
<accession>A0A183UZQ6</accession>
<evidence type="ECO:0000313" key="2">
    <source>
        <dbReference type="Proteomes" id="UP000050794"/>
    </source>
</evidence>
<name>A0A183UZQ6_TOXCA</name>
<dbReference type="EMBL" id="UYWY01021996">
    <property type="protein sequence ID" value="VDM45297.1"/>
    <property type="molecule type" value="Genomic_DNA"/>
</dbReference>
<proteinExistence type="predicted"/>
<sequence>MSPSGQHKSFEYPSSSELARDDFCLAFVVTPGCYTIFDIHQRSGFSSPPLPFCKTQCADLAIAVVIVAVAFSQIAKQAECDKTPVDVLFLVDITTDNNTVFERQQKKLVETIRHLNDTAGSRDPRYGIIVFHRRPLVLVSLVSPRAKIPERVYLSLVLLILL</sequence>
<evidence type="ECO:0000313" key="1">
    <source>
        <dbReference type="EMBL" id="VDM45297.1"/>
    </source>
</evidence>
<reference evidence="1 2" key="2">
    <citation type="submission" date="2018-11" db="EMBL/GenBank/DDBJ databases">
        <authorList>
            <consortium name="Pathogen Informatics"/>
        </authorList>
    </citation>
    <scope>NUCLEOTIDE SEQUENCE [LARGE SCALE GENOMIC DNA]</scope>
</reference>
<evidence type="ECO:0000313" key="3">
    <source>
        <dbReference type="WBParaSite" id="TCNE_0001397601-mRNA-1"/>
    </source>
</evidence>
<dbReference type="Proteomes" id="UP000050794">
    <property type="component" value="Unassembled WGS sequence"/>
</dbReference>
<gene>
    <name evidence="1" type="ORF">TCNE_LOCUS13976</name>
</gene>
<dbReference type="SUPFAM" id="SSF53300">
    <property type="entry name" value="vWA-like"/>
    <property type="match status" value="1"/>
</dbReference>
<dbReference type="InterPro" id="IPR036465">
    <property type="entry name" value="vWFA_dom_sf"/>
</dbReference>
<protein>
    <submittedName>
        <fullName evidence="3">VWFA domain-containing protein</fullName>
    </submittedName>
</protein>
<keyword evidence="2" id="KW-1185">Reference proteome</keyword>
<reference evidence="3" key="1">
    <citation type="submission" date="2016-06" db="UniProtKB">
        <authorList>
            <consortium name="WormBaseParasite"/>
        </authorList>
    </citation>
    <scope>IDENTIFICATION</scope>
</reference>
<dbReference type="WBParaSite" id="TCNE_0001397601-mRNA-1">
    <property type="protein sequence ID" value="TCNE_0001397601-mRNA-1"/>
    <property type="gene ID" value="TCNE_0001397601"/>
</dbReference>